<keyword evidence="1" id="KW-0812">Transmembrane</keyword>
<dbReference type="PANTHER" id="PTHR32309:SF13">
    <property type="entry name" value="FERRIC ENTEROBACTIN TRANSPORT PROTEIN FEPE"/>
    <property type="match status" value="1"/>
</dbReference>
<name>A0ABM7G293_9SPHN</name>
<protein>
    <submittedName>
        <fullName evidence="2">Capsule polysaccharide export protein</fullName>
    </submittedName>
</protein>
<proteinExistence type="predicted"/>
<evidence type="ECO:0000313" key="2">
    <source>
        <dbReference type="EMBL" id="BBF71427.1"/>
    </source>
</evidence>
<feature type="transmembrane region" description="Helical" evidence="1">
    <location>
        <begin position="311"/>
        <end position="333"/>
    </location>
</feature>
<sequence>MLASDVYTSDSYFVVKSSQREKSVTGFASFFAGEGAGGSTDEVHAVEEYLKSRDALRDVNKDGLVTNAFTRSSISIFDRFGKLGSDSEEALYKYFSKRVDSTYDGGTFVAHLKVQAYTPDDAFEINRRLLNLGESLVNRLNQRSRTDLVRYAEKEVDEARARAATAAVALSTYRNKRGVVDPEKQAAVQIQLVTKLQDELIANQTQLDQLRQFTPENPQVSVLQERVASIRRQMSTEMQKVAGGAQSLAGSVAGYERVQMDSEFAAKQLASAMASLEDAKNEARRQQIYVERIVAPNKPDAALYPKRLKGVVSVLLLGLVIYGIFQLLVAAIFEHRQ</sequence>
<dbReference type="Proteomes" id="UP001059971">
    <property type="component" value="Chromosome 1"/>
</dbReference>
<dbReference type="InterPro" id="IPR050445">
    <property type="entry name" value="Bact_polysacc_biosynth/exp"/>
</dbReference>
<dbReference type="PANTHER" id="PTHR32309">
    <property type="entry name" value="TYROSINE-PROTEIN KINASE"/>
    <property type="match status" value="1"/>
</dbReference>
<keyword evidence="3" id="KW-1185">Reference proteome</keyword>
<accession>A0ABM7G293</accession>
<gene>
    <name evidence="2" type="primary">wcbD</name>
    <name evidence="2" type="ORF">SBA_ch1_36270</name>
</gene>
<organism evidence="2 3">
    <name type="scientific">Sphingomonas bisphenolicum</name>
    <dbReference type="NCBI Taxonomy" id="296544"/>
    <lineage>
        <taxon>Bacteria</taxon>
        <taxon>Pseudomonadati</taxon>
        <taxon>Pseudomonadota</taxon>
        <taxon>Alphaproteobacteria</taxon>
        <taxon>Sphingomonadales</taxon>
        <taxon>Sphingomonadaceae</taxon>
        <taxon>Sphingomonas</taxon>
    </lineage>
</organism>
<keyword evidence="1" id="KW-1133">Transmembrane helix</keyword>
<dbReference type="EMBL" id="AP018817">
    <property type="protein sequence ID" value="BBF71427.1"/>
    <property type="molecule type" value="Genomic_DNA"/>
</dbReference>
<evidence type="ECO:0000313" key="3">
    <source>
        <dbReference type="Proteomes" id="UP001059971"/>
    </source>
</evidence>
<keyword evidence="1" id="KW-0472">Membrane</keyword>
<reference evidence="2" key="1">
    <citation type="submission" date="2018-07" db="EMBL/GenBank/DDBJ databases">
        <title>Complete genome sequence of Sphingomonas bisphenolicum strain AO1, a bisphenol A degradative bacterium isolated from Japanese farm field.</title>
        <authorList>
            <person name="Murakami M."/>
            <person name="Koh M."/>
            <person name="Koba S."/>
            <person name="Matsumura Y."/>
        </authorList>
    </citation>
    <scope>NUCLEOTIDE SEQUENCE</scope>
    <source>
        <strain evidence="2">AO1</strain>
    </source>
</reference>
<evidence type="ECO:0000256" key="1">
    <source>
        <dbReference type="SAM" id="Phobius"/>
    </source>
</evidence>